<evidence type="ECO:0000313" key="2">
    <source>
        <dbReference type="RefSeq" id="XP_022250834.1"/>
    </source>
</evidence>
<evidence type="ECO:0000313" key="1">
    <source>
        <dbReference type="Proteomes" id="UP000694941"/>
    </source>
</evidence>
<dbReference type="RefSeq" id="XP_022250834.1">
    <property type="nucleotide sequence ID" value="XM_022395126.1"/>
</dbReference>
<dbReference type="Proteomes" id="UP000694941">
    <property type="component" value="Unplaced"/>
</dbReference>
<organism evidence="1 2">
    <name type="scientific">Limulus polyphemus</name>
    <name type="common">Atlantic horseshoe crab</name>
    <dbReference type="NCBI Taxonomy" id="6850"/>
    <lineage>
        <taxon>Eukaryota</taxon>
        <taxon>Metazoa</taxon>
        <taxon>Ecdysozoa</taxon>
        <taxon>Arthropoda</taxon>
        <taxon>Chelicerata</taxon>
        <taxon>Merostomata</taxon>
        <taxon>Xiphosura</taxon>
        <taxon>Limulidae</taxon>
        <taxon>Limulus</taxon>
    </lineage>
</organism>
<accession>A0ABM1T4M8</accession>
<keyword evidence="1" id="KW-1185">Reference proteome</keyword>
<name>A0ABM1T4M8_LIMPO</name>
<proteinExistence type="predicted"/>
<gene>
    <name evidence="2" type="primary">LOC106467026</name>
</gene>
<sequence>MEILNTEIEPITDEEQNALLDVNLVKCEEDAIKTSRSTIGKDASMERGSSLSIFEFGVIKEEEGENCIEVTKKNEVNTLVKVKNEPAGSFKEDKVVSEFSESDDNDLDNSKDNVLSVKKENEFQEDIQQLHCGLEGTSDPKTYRNIHYGKQFPGYQISKHKTYFISTKNYRFQKLISGTVSGQRFSKESDPKKHHIPHSAIKSYSCVICRKNTVQKVC</sequence>
<protein>
    <submittedName>
        <fullName evidence="2">Uncharacterized protein LOC106467026 isoform X3</fullName>
    </submittedName>
</protein>
<reference evidence="2" key="1">
    <citation type="submission" date="2025-08" db="UniProtKB">
        <authorList>
            <consortium name="RefSeq"/>
        </authorList>
    </citation>
    <scope>IDENTIFICATION</scope>
    <source>
        <tissue evidence="2">Muscle</tissue>
    </source>
</reference>
<dbReference type="GeneID" id="106467026"/>